<protein>
    <submittedName>
        <fullName evidence="2">Uncharacterized protein</fullName>
    </submittedName>
</protein>
<evidence type="ECO:0000313" key="3">
    <source>
        <dbReference type="Proteomes" id="UP001220324"/>
    </source>
</evidence>
<feature type="compositionally biased region" description="Basic residues" evidence="1">
    <location>
        <begin position="112"/>
        <end position="129"/>
    </location>
</feature>
<name>A0AAD6CSF7_9EURO</name>
<feature type="compositionally biased region" description="Low complexity" evidence="1">
    <location>
        <begin position="72"/>
        <end position="88"/>
    </location>
</feature>
<keyword evidence="3" id="KW-1185">Reference proteome</keyword>
<feature type="region of interest" description="Disordered" evidence="1">
    <location>
        <begin position="150"/>
        <end position="173"/>
    </location>
</feature>
<comment type="caution">
    <text evidence="2">The sequence shown here is derived from an EMBL/GenBank/DDBJ whole genome shotgun (WGS) entry which is preliminary data.</text>
</comment>
<evidence type="ECO:0000313" key="2">
    <source>
        <dbReference type="EMBL" id="KAJ5537555.1"/>
    </source>
</evidence>
<accession>A0AAD6CSF7</accession>
<reference evidence="2 3" key="1">
    <citation type="journal article" date="2023" name="IMA Fungus">
        <title>Comparative genomic study of the Penicillium genus elucidates a diverse pangenome and 15 lateral gene transfer events.</title>
        <authorList>
            <person name="Petersen C."/>
            <person name="Sorensen T."/>
            <person name="Nielsen M.R."/>
            <person name="Sondergaard T.E."/>
            <person name="Sorensen J.L."/>
            <person name="Fitzpatrick D.A."/>
            <person name="Frisvad J.C."/>
            <person name="Nielsen K.L."/>
        </authorList>
    </citation>
    <scope>NUCLEOTIDE SEQUENCE [LARGE SCALE GENOMIC DNA]</scope>
    <source>
        <strain evidence="2 3">IBT 35679</strain>
    </source>
</reference>
<organism evidence="2 3">
    <name type="scientific">Penicillium frequentans</name>
    <dbReference type="NCBI Taxonomy" id="3151616"/>
    <lineage>
        <taxon>Eukaryota</taxon>
        <taxon>Fungi</taxon>
        <taxon>Dikarya</taxon>
        <taxon>Ascomycota</taxon>
        <taxon>Pezizomycotina</taxon>
        <taxon>Eurotiomycetes</taxon>
        <taxon>Eurotiomycetidae</taxon>
        <taxon>Eurotiales</taxon>
        <taxon>Aspergillaceae</taxon>
        <taxon>Penicillium</taxon>
    </lineage>
</organism>
<dbReference type="EMBL" id="JAQIZZ010000006">
    <property type="protein sequence ID" value="KAJ5537555.1"/>
    <property type="molecule type" value="Genomic_DNA"/>
</dbReference>
<gene>
    <name evidence="2" type="ORF">N7494_007034</name>
</gene>
<evidence type="ECO:0000256" key="1">
    <source>
        <dbReference type="SAM" id="MobiDB-lite"/>
    </source>
</evidence>
<dbReference type="Proteomes" id="UP001220324">
    <property type="component" value="Unassembled WGS sequence"/>
</dbReference>
<proteinExistence type="predicted"/>
<feature type="region of interest" description="Disordered" evidence="1">
    <location>
        <begin position="65"/>
        <end position="135"/>
    </location>
</feature>
<dbReference type="AlphaFoldDB" id="A0AAD6CSF7"/>
<sequence length="173" mass="19571">MALGVLFGHKTARFALQNFDFYSFYIRITKQLYYLPFELCLSVTMFHRGRTTTTTRTTKPTLMTRLKGPNAKSKTVKTTTTTNPSTTHHTNKRHMGAQQHHTTATTPGISHRTNKRHLGPQQHHHKRKPTFGDKVSGAMMKMKGSITHRPGVKAAGTRRMHGTDGRGSHHHAY</sequence>
<feature type="compositionally biased region" description="Polar residues" evidence="1">
    <location>
        <begin position="99"/>
        <end position="108"/>
    </location>
</feature>